<dbReference type="AlphaFoldDB" id="A0A418WMX1"/>
<organism evidence="2 3">
    <name type="scientific">Sphingomonas cavernae</name>
    <dbReference type="NCBI Taxonomy" id="2320861"/>
    <lineage>
        <taxon>Bacteria</taxon>
        <taxon>Pseudomonadati</taxon>
        <taxon>Pseudomonadota</taxon>
        <taxon>Alphaproteobacteria</taxon>
        <taxon>Sphingomonadales</taxon>
        <taxon>Sphingomonadaceae</taxon>
        <taxon>Sphingomonas</taxon>
    </lineage>
</organism>
<feature type="transmembrane region" description="Helical" evidence="1">
    <location>
        <begin position="21"/>
        <end position="42"/>
    </location>
</feature>
<comment type="caution">
    <text evidence="2">The sequence shown here is derived from an EMBL/GenBank/DDBJ whole genome shotgun (WGS) entry which is preliminary data.</text>
</comment>
<keyword evidence="1" id="KW-0812">Transmembrane</keyword>
<evidence type="ECO:0000313" key="3">
    <source>
        <dbReference type="Proteomes" id="UP000286100"/>
    </source>
</evidence>
<gene>
    <name evidence="2" type="ORF">D3876_14680</name>
</gene>
<name>A0A418WMX1_9SPHN</name>
<reference evidence="2 3" key="1">
    <citation type="submission" date="2018-09" db="EMBL/GenBank/DDBJ databases">
        <authorList>
            <person name="Zhu H."/>
        </authorList>
    </citation>
    <scope>NUCLEOTIDE SEQUENCE [LARGE SCALE GENOMIC DNA]</scope>
    <source>
        <strain evidence="2 3">K2R01-6</strain>
    </source>
</reference>
<dbReference type="Proteomes" id="UP000286100">
    <property type="component" value="Unassembled WGS sequence"/>
</dbReference>
<keyword evidence="1" id="KW-1133">Transmembrane helix</keyword>
<evidence type="ECO:0008006" key="4">
    <source>
        <dbReference type="Google" id="ProtNLM"/>
    </source>
</evidence>
<keyword evidence="3" id="KW-1185">Reference proteome</keyword>
<keyword evidence="1" id="KW-0472">Membrane</keyword>
<proteinExistence type="predicted"/>
<accession>A0A418WMX1</accession>
<sequence length="224" mass="24476">MNRGLSRTRAFAARLWRCRSAVAYVEFAYTMPPVLAMGLYGVEATNLALTHMRVSQIALAVADNSSRVGLDNAMALTQFRESDVNDTFVGAKLQAGSMKLTERGRIVLSGLTVNEDGGQWIQWQRCIGQRKYDSRYGVEGDGKTGTAFKGMGPVGKEVKAPEGNAAMFAEITYQYEPIVSAKIMGEPLIHYTATFLVRDERDIEGGIFNPNNEAPKASCAAYTS</sequence>
<evidence type="ECO:0000313" key="2">
    <source>
        <dbReference type="EMBL" id="RJF91346.1"/>
    </source>
</evidence>
<protein>
    <recommendedName>
        <fullName evidence="4">Pilus assembly protein</fullName>
    </recommendedName>
</protein>
<dbReference type="EMBL" id="QYUM01000003">
    <property type="protein sequence ID" value="RJF91346.1"/>
    <property type="molecule type" value="Genomic_DNA"/>
</dbReference>
<evidence type="ECO:0000256" key="1">
    <source>
        <dbReference type="SAM" id="Phobius"/>
    </source>
</evidence>